<reference evidence="1" key="2">
    <citation type="journal article" date="2015" name="Data Brief">
        <title>Shoot transcriptome of the giant reed, Arundo donax.</title>
        <authorList>
            <person name="Barrero R.A."/>
            <person name="Guerrero F.D."/>
            <person name="Moolhuijzen P."/>
            <person name="Goolsby J.A."/>
            <person name="Tidwell J."/>
            <person name="Bellgard S.E."/>
            <person name="Bellgard M.I."/>
        </authorList>
    </citation>
    <scope>NUCLEOTIDE SEQUENCE</scope>
    <source>
        <tissue evidence="1">Shoot tissue taken approximately 20 cm above the soil surface</tissue>
    </source>
</reference>
<reference evidence="1" key="1">
    <citation type="submission" date="2014-09" db="EMBL/GenBank/DDBJ databases">
        <authorList>
            <person name="Magalhaes I.L.F."/>
            <person name="Oliveira U."/>
            <person name="Santos F.R."/>
            <person name="Vidigal T.H.D.A."/>
            <person name="Brescovit A.D."/>
            <person name="Santos A.J."/>
        </authorList>
    </citation>
    <scope>NUCLEOTIDE SEQUENCE</scope>
    <source>
        <tissue evidence="1">Shoot tissue taken approximately 20 cm above the soil surface</tissue>
    </source>
</reference>
<protein>
    <submittedName>
        <fullName evidence="1">Uncharacterized protein</fullName>
    </submittedName>
</protein>
<dbReference type="EMBL" id="GBRH01259832">
    <property type="protein sequence ID" value="JAD38063.1"/>
    <property type="molecule type" value="Transcribed_RNA"/>
</dbReference>
<dbReference type="AlphaFoldDB" id="A0A0A8ZK56"/>
<accession>A0A0A8ZK56</accession>
<name>A0A0A8ZK56_ARUDO</name>
<organism evidence="1">
    <name type="scientific">Arundo donax</name>
    <name type="common">Giant reed</name>
    <name type="synonym">Donax arundinaceus</name>
    <dbReference type="NCBI Taxonomy" id="35708"/>
    <lineage>
        <taxon>Eukaryota</taxon>
        <taxon>Viridiplantae</taxon>
        <taxon>Streptophyta</taxon>
        <taxon>Embryophyta</taxon>
        <taxon>Tracheophyta</taxon>
        <taxon>Spermatophyta</taxon>
        <taxon>Magnoliopsida</taxon>
        <taxon>Liliopsida</taxon>
        <taxon>Poales</taxon>
        <taxon>Poaceae</taxon>
        <taxon>PACMAD clade</taxon>
        <taxon>Arundinoideae</taxon>
        <taxon>Arundineae</taxon>
        <taxon>Arundo</taxon>
    </lineage>
</organism>
<sequence length="54" mass="6066">MLVLTRTGGSIISEREKKSIKKERESIWKLGFFGKRTATKLVRRECPAGSGTRA</sequence>
<proteinExistence type="predicted"/>
<evidence type="ECO:0000313" key="1">
    <source>
        <dbReference type="EMBL" id="JAD38063.1"/>
    </source>
</evidence>